<organism evidence="4">
    <name type="scientific">Menopon gallinae</name>
    <name type="common">poultry shaft louse</name>
    <dbReference type="NCBI Taxonomy" id="328185"/>
    <lineage>
        <taxon>Eukaryota</taxon>
        <taxon>Metazoa</taxon>
        <taxon>Ecdysozoa</taxon>
        <taxon>Arthropoda</taxon>
        <taxon>Hexapoda</taxon>
        <taxon>Insecta</taxon>
        <taxon>Pterygota</taxon>
        <taxon>Neoptera</taxon>
        <taxon>Paraneoptera</taxon>
        <taxon>Psocodea</taxon>
        <taxon>Troctomorpha</taxon>
        <taxon>Phthiraptera</taxon>
        <taxon>Amblycera</taxon>
        <taxon>Menoponidae</taxon>
        <taxon>Menopon</taxon>
    </lineage>
</organism>
<evidence type="ECO:0000256" key="2">
    <source>
        <dbReference type="SAM" id="Phobius"/>
    </source>
</evidence>
<feature type="chain" id="PRO_5043811301" evidence="3">
    <location>
        <begin position="24"/>
        <end position="531"/>
    </location>
</feature>
<keyword evidence="3" id="KW-0732">Signal</keyword>
<evidence type="ECO:0000256" key="3">
    <source>
        <dbReference type="SAM" id="SignalP"/>
    </source>
</evidence>
<feature type="transmembrane region" description="Helical" evidence="2">
    <location>
        <begin position="368"/>
        <end position="389"/>
    </location>
</feature>
<feature type="region of interest" description="Disordered" evidence="1">
    <location>
        <begin position="399"/>
        <end position="531"/>
    </location>
</feature>
<name>A0AAW2IFU0_9NEOP</name>
<dbReference type="AlphaFoldDB" id="A0AAW2IFU0"/>
<keyword evidence="2" id="KW-0812">Transmembrane</keyword>
<gene>
    <name evidence="4" type="ORF">PYX00_001902</name>
</gene>
<reference evidence="4" key="1">
    <citation type="journal article" date="2024" name="Gigascience">
        <title>Chromosome-level genome of the poultry shaft louse Menopon gallinae provides insight into the host-switching and adaptive evolution of parasitic lice.</title>
        <authorList>
            <person name="Xu Y."/>
            <person name="Ma L."/>
            <person name="Liu S."/>
            <person name="Liang Y."/>
            <person name="Liu Q."/>
            <person name="He Z."/>
            <person name="Tian L."/>
            <person name="Duan Y."/>
            <person name="Cai W."/>
            <person name="Li H."/>
            <person name="Song F."/>
        </authorList>
    </citation>
    <scope>NUCLEOTIDE SEQUENCE</scope>
    <source>
        <strain evidence="4">Cailab_2023a</strain>
    </source>
</reference>
<proteinExistence type="predicted"/>
<feature type="compositionally biased region" description="Acidic residues" evidence="1">
    <location>
        <begin position="439"/>
        <end position="448"/>
    </location>
</feature>
<sequence>MTRTGMRTTTVLILAIVVASGEACSVRDANGNAIRGENFFVGSVSRDARIGDLLPGEVRLRGLRPREIRGGNCSAGLATVFDGDRLRFRVAEEFPKTGQAVTECTFAVTFDGDEGCPSTVSLKCIINDYDLHAPAFEKDNYSFRGTFPLPKGARVGDGEIAVTDPDFSNRRINLAVEESFDGIEVVRIGSPEGKTSRFELRTTKLLYLQEDLNLTLIATVEPGELSSKARLKLQMNEDSGIPRPEFEKSFYDVIVHESDLNAGRGVYPAGTIKLKDDYSRLGLSLRPLQDYDLKFAAVHVPESRTVEVRLLEPPKTNLSSQYIVLNLTARITVLGRESEGSTLLLVRLLDASEMPVFFEPENTEHLRIAVIVLSVVVVILLFLIIFGYFKYVCVRKRESEPPPCRKCSAPPKTRRPTPRKISEYTYPLDKMPAPLEPLPESDVEEDGDGPGKPRPQIAEETSPKPSTSGAKTRKRSITFIESDEESRQNRESLEVKIVDEKERKVSRESQKSTGEERRRRKSSTKMYHSLT</sequence>
<evidence type="ECO:0000256" key="1">
    <source>
        <dbReference type="SAM" id="MobiDB-lite"/>
    </source>
</evidence>
<keyword evidence="2" id="KW-1133">Transmembrane helix</keyword>
<dbReference type="EMBL" id="JARGDH010000001">
    <property type="protein sequence ID" value="KAL0280678.1"/>
    <property type="molecule type" value="Genomic_DNA"/>
</dbReference>
<keyword evidence="2" id="KW-0472">Membrane</keyword>
<feature type="signal peptide" evidence="3">
    <location>
        <begin position="1"/>
        <end position="23"/>
    </location>
</feature>
<comment type="caution">
    <text evidence="4">The sequence shown here is derived from an EMBL/GenBank/DDBJ whole genome shotgun (WGS) entry which is preliminary data.</text>
</comment>
<protein>
    <submittedName>
        <fullName evidence="4">Uncharacterized protein</fullName>
    </submittedName>
</protein>
<feature type="compositionally biased region" description="Basic and acidic residues" evidence="1">
    <location>
        <begin position="485"/>
        <end position="517"/>
    </location>
</feature>
<accession>A0AAW2IFU0</accession>
<evidence type="ECO:0000313" key="4">
    <source>
        <dbReference type="EMBL" id="KAL0280678.1"/>
    </source>
</evidence>